<evidence type="ECO:0000256" key="2">
    <source>
        <dbReference type="ARBA" id="ARBA00022723"/>
    </source>
</evidence>
<dbReference type="RefSeq" id="WP_051766468.1">
    <property type="nucleotide sequence ID" value="NZ_CP034550.1"/>
</dbReference>
<dbReference type="GO" id="GO:0046872">
    <property type="term" value="F:metal ion binding"/>
    <property type="evidence" value="ECO:0007669"/>
    <property type="project" value="UniProtKB-KW"/>
</dbReference>
<dbReference type="GO" id="GO:0016491">
    <property type="term" value="F:oxidoreductase activity"/>
    <property type="evidence" value="ECO:0007669"/>
    <property type="project" value="InterPro"/>
</dbReference>
<gene>
    <name evidence="6" type="ORF">EKG83_00970</name>
</gene>
<evidence type="ECO:0000313" key="7">
    <source>
        <dbReference type="Proteomes" id="UP000325787"/>
    </source>
</evidence>
<dbReference type="PANTHER" id="PTHR43273">
    <property type="entry name" value="ANAEROBIC SULFATASE-MATURATING ENZYME HOMOLOG ASLB-RELATED"/>
    <property type="match status" value="1"/>
</dbReference>
<dbReference type="SFLD" id="SFLDG01386">
    <property type="entry name" value="main_SPASM_domain-containing"/>
    <property type="match status" value="1"/>
</dbReference>
<evidence type="ECO:0000313" key="6">
    <source>
        <dbReference type="EMBL" id="QFZ16218.1"/>
    </source>
</evidence>
<dbReference type="GO" id="GO:0051536">
    <property type="term" value="F:iron-sulfur cluster binding"/>
    <property type="evidence" value="ECO:0007669"/>
    <property type="project" value="UniProtKB-KW"/>
</dbReference>
<dbReference type="InterPro" id="IPR058240">
    <property type="entry name" value="rSAM_sf"/>
</dbReference>
<accession>A0A5Q0GQI8</accession>
<dbReference type="EMBL" id="CP034550">
    <property type="protein sequence ID" value="QFZ16218.1"/>
    <property type="molecule type" value="Genomic_DNA"/>
</dbReference>
<keyword evidence="3" id="KW-0408">Iron</keyword>
<sequence length="559" mass="62654">MSIPVHIRNATANRRLAEWQVRLVEELEQPRWSADGRSGSNVGEDDVTIRRHEGRTWIYKTWESTRVPGLFSLYAPATGRVHRVTAGQAALLRRESWTAADQPGLAALEALVQPFEAPGWRFPTVPEEVRADGPPRVRVLMLNPTEQCNIRCTYCYYGGAYPGTRPHQTASPSADFVEAAIDLFVTGEDRLADAHRAVYFFGGEPLMAFRQLRDAYTRLEERIARTGAAMDNLVVQVNTNGMLLNEEIVEFLVAKGIYLNVSVDGPNHDRYRVDRRGRGTLDRVRERVDWLAAAQPEYFANRVAIICVLSSPLDPAGLYRFFAEWPAARQALAWDFDLLLPGGEESYTEFEEMFAAQDRIWDLFVDAHELPHAEREASGRYRFAFSCGFLHRSFHRALNSPGRDGGPDLGHLLGVQLVPGTEYLVLGSDGTLYSSYEYQSPAFEVGHASRGIDLDAGLAQLRMFRDAVQASSCGTCWAAPLCTVTVPESPFRATDSPDEVRAKVAGKRARCRSERRNLAQALRARVDIEALHADEALAGHRDDWDRQKEGGSRVDHFYL</sequence>
<dbReference type="AlphaFoldDB" id="A0A5Q0GQI8"/>
<dbReference type="SFLD" id="SFLDS00029">
    <property type="entry name" value="Radical_SAM"/>
    <property type="match status" value="1"/>
</dbReference>
<dbReference type="InterPro" id="IPR007197">
    <property type="entry name" value="rSAM"/>
</dbReference>
<dbReference type="OrthoDB" id="9782387at2"/>
<dbReference type="SUPFAM" id="SSF102114">
    <property type="entry name" value="Radical SAM enzymes"/>
    <property type="match status" value="1"/>
</dbReference>
<dbReference type="InterPro" id="IPR013785">
    <property type="entry name" value="Aldolase_TIM"/>
</dbReference>
<feature type="domain" description="Radical SAM core" evidence="5">
    <location>
        <begin position="132"/>
        <end position="380"/>
    </location>
</feature>
<evidence type="ECO:0000259" key="5">
    <source>
        <dbReference type="PROSITE" id="PS51918"/>
    </source>
</evidence>
<dbReference type="PROSITE" id="PS51918">
    <property type="entry name" value="RADICAL_SAM"/>
    <property type="match status" value="1"/>
</dbReference>
<dbReference type="SFLD" id="SFLDG01067">
    <property type="entry name" value="SPASM/twitch_domain_containing"/>
    <property type="match status" value="1"/>
</dbReference>
<dbReference type="CDD" id="cd01335">
    <property type="entry name" value="Radical_SAM"/>
    <property type="match status" value="1"/>
</dbReference>
<reference evidence="7" key="1">
    <citation type="journal article" date="2021" name="Curr. Microbiol.">
        <title>Complete genome of nocamycin-producing strain Saccharothrix syringae NRRL B-16468 reveals the biosynthetic potential for secondary metabolites.</title>
        <authorList>
            <person name="Mo X."/>
            <person name="Yang S."/>
        </authorList>
    </citation>
    <scope>NUCLEOTIDE SEQUENCE [LARGE SCALE GENOMIC DNA]</scope>
    <source>
        <strain evidence="7">ATCC 51364 / DSM 43886 / JCM 6844 / KCTC 9398 / NBRC 14523 / NRRL B-16468 / INA 2240</strain>
    </source>
</reference>
<keyword evidence="7" id="KW-1185">Reference proteome</keyword>
<evidence type="ECO:0000256" key="3">
    <source>
        <dbReference type="ARBA" id="ARBA00023004"/>
    </source>
</evidence>
<dbReference type="Pfam" id="PF04055">
    <property type="entry name" value="Radical_SAM"/>
    <property type="match status" value="1"/>
</dbReference>
<dbReference type="Gene3D" id="3.20.20.70">
    <property type="entry name" value="Aldolase class I"/>
    <property type="match status" value="1"/>
</dbReference>
<organism evidence="6 7">
    <name type="scientific">Saccharothrix syringae</name>
    <name type="common">Nocardiopsis syringae</name>
    <dbReference type="NCBI Taxonomy" id="103733"/>
    <lineage>
        <taxon>Bacteria</taxon>
        <taxon>Bacillati</taxon>
        <taxon>Actinomycetota</taxon>
        <taxon>Actinomycetes</taxon>
        <taxon>Pseudonocardiales</taxon>
        <taxon>Pseudonocardiaceae</taxon>
        <taxon>Saccharothrix</taxon>
    </lineage>
</organism>
<dbReference type="PANTHER" id="PTHR43273:SF8">
    <property type="entry name" value="RADICAL SAM DOMAIN PROTEIN"/>
    <property type="match status" value="1"/>
</dbReference>
<keyword evidence="1" id="KW-0949">S-adenosyl-L-methionine</keyword>
<dbReference type="KEGG" id="ssyi:EKG83_00970"/>
<proteinExistence type="predicted"/>
<protein>
    <submittedName>
        <fullName evidence="6">Radical SAM protein</fullName>
    </submittedName>
</protein>
<dbReference type="SFLD" id="SFLDG01384">
    <property type="entry name" value="thioether_bond_formation_requi"/>
    <property type="match status" value="1"/>
</dbReference>
<dbReference type="Proteomes" id="UP000325787">
    <property type="component" value="Chromosome"/>
</dbReference>
<evidence type="ECO:0000256" key="1">
    <source>
        <dbReference type="ARBA" id="ARBA00022691"/>
    </source>
</evidence>
<keyword evidence="4" id="KW-0411">Iron-sulfur</keyword>
<name>A0A5Q0GQI8_SACSY</name>
<dbReference type="InterPro" id="IPR023867">
    <property type="entry name" value="Sulphatase_maturase_rSAM"/>
</dbReference>
<evidence type="ECO:0000256" key="4">
    <source>
        <dbReference type="ARBA" id="ARBA00023014"/>
    </source>
</evidence>
<keyword evidence="2" id="KW-0479">Metal-binding</keyword>